<keyword evidence="3" id="KW-1185">Reference proteome</keyword>
<keyword evidence="1" id="KW-0175">Coiled coil</keyword>
<reference evidence="3" key="1">
    <citation type="submission" date="2015-03" db="EMBL/GenBank/DDBJ databases">
        <authorList>
            <person name="Nijsse Bart"/>
        </authorList>
    </citation>
    <scope>NUCLEOTIDE SEQUENCE [LARGE SCALE GENOMIC DNA]</scope>
</reference>
<evidence type="ECO:0000313" key="2">
    <source>
        <dbReference type="EMBL" id="CQR74154.1"/>
    </source>
</evidence>
<name>A0A0U1L5H1_9FIRM</name>
<sequence length="140" mass="16121">MEILWENIVLQYGIIARAQRLMFVRDQNDLTKVLKREKESSGLHSDSWEKEYQLQFAWDKHATLLKAQSVAMKTLDGLLARYDELLRSEKTTEEQQLRIDKLRSEIAKLKGEDGDPEADGGENFVEALKGKVPEVWDNGS</sequence>
<accession>A0A0U1L5H1</accession>
<dbReference type="Proteomes" id="UP000049855">
    <property type="component" value="Unassembled WGS sequence"/>
</dbReference>
<gene>
    <name evidence="2" type="ORF">SpAn4DRAFT_0616</name>
</gene>
<feature type="coiled-coil region" evidence="1">
    <location>
        <begin position="85"/>
        <end position="112"/>
    </location>
</feature>
<organism evidence="2 3">
    <name type="scientific">Sporomusa ovata</name>
    <dbReference type="NCBI Taxonomy" id="2378"/>
    <lineage>
        <taxon>Bacteria</taxon>
        <taxon>Bacillati</taxon>
        <taxon>Bacillota</taxon>
        <taxon>Negativicutes</taxon>
        <taxon>Selenomonadales</taxon>
        <taxon>Sporomusaceae</taxon>
        <taxon>Sporomusa</taxon>
    </lineage>
</organism>
<evidence type="ECO:0000256" key="1">
    <source>
        <dbReference type="SAM" id="Coils"/>
    </source>
</evidence>
<dbReference type="AlphaFoldDB" id="A0A0U1L5H1"/>
<dbReference type="EMBL" id="CTRP01000014">
    <property type="protein sequence ID" value="CQR74154.1"/>
    <property type="molecule type" value="Genomic_DNA"/>
</dbReference>
<proteinExistence type="predicted"/>
<protein>
    <submittedName>
        <fullName evidence="2">Some similarities to phage-related terminase small subunit homolog yqaS</fullName>
    </submittedName>
</protein>
<evidence type="ECO:0000313" key="3">
    <source>
        <dbReference type="Proteomes" id="UP000049855"/>
    </source>
</evidence>